<proteinExistence type="predicted"/>
<dbReference type="SUPFAM" id="SSF53335">
    <property type="entry name" value="S-adenosyl-L-methionine-dependent methyltransferases"/>
    <property type="match status" value="1"/>
</dbReference>
<evidence type="ECO:0000256" key="1">
    <source>
        <dbReference type="SAM" id="MobiDB-lite"/>
    </source>
</evidence>
<dbReference type="PANTHER" id="PTHR36112:SF1">
    <property type="entry name" value="RIBOSOMAL RNA SMALL SUBUNIT METHYLTRANSFERASE J"/>
    <property type="match status" value="1"/>
</dbReference>
<evidence type="ECO:0000313" key="2">
    <source>
        <dbReference type="EMBL" id="WRP13277.1"/>
    </source>
</evidence>
<feature type="compositionally biased region" description="Basic and acidic residues" evidence="1">
    <location>
        <begin position="28"/>
        <end position="44"/>
    </location>
</feature>
<keyword evidence="2" id="KW-0808">Transferase</keyword>
<protein>
    <submittedName>
        <fullName evidence="2">Class I SAM-dependent methyltransferase</fullName>
        <ecNumber evidence="2">2.1.1.-</ecNumber>
    </submittedName>
</protein>
<gene>
    <name evidence="2" type="ORF">VLY81_07370</name>
</gene>
<dbReference type="Pfam" id="PF04445">
    <property type="entry name" value="SAM_MT"/>
    <property type="match status" value="1"/>
</dbReference>
<dbReference type="GO" id="GO:0032259">
    <property type="term" value="P:methylation"/>
    <property type="evidence" value="ECO:0007669"/>
    <property type="project" value="UniProtKB-KW"/>
</dbReference>
<dbReference type="Proteomes" id="UP001333102">
    <property type="component" value="Chromosome"/>
</dbReference>
<dbReference type="GO" id="GO:0008168">
    <property type="term" value="F:methyltransferase activity"/>
    <property type="evidence" value="ECO:0007669"/>
    <property type="project" value="UniProtKB-KW"/>
</dbReference>
<dbReference type="InterPro" id="IPR007536">
    <property type="entry name" value="16SrRNA_methylTrfase_J"/>
</dbReference>
<keyword evidence="2" id="KW-0489">Methyltransferase</keyword>
<dbReference type="InterPro" id="IPR029063">
    <property type="entry name" value="SAM-dependent_MTases_sf"/>
</dbReference>
<dbReference type="EC" id="2.1.1.-" evidence="2"/>
<dbReference type="PANTHER" id="PTHR36112">
    <property type="entry name" value="RIBOSOMAL RNA SMALL SUBUNIT METHYLTRANSFERASE J"/>
    <property type="match status" value="1"/>
</dbReference>
<feature type="compositionally biased region" description="Basic and acidic residues" evidence="1">
    <location>
        <begin position="1"/>
        <end position="20"/>
    </location>
</feature>
<keyword evidence="3" id="KW-1185">Reference proteome</keyword>
<feature type="region of interest" description="Disordered" evidence="1">
    <location>
        <begin position="1"/>
        <end position="45"/>
    </location>
</feature>
<accession>A0ABZ1BK66</accession>
<evidence type="ECO:0000313" key="3">
    <source>
        <dbReference type="Proteomes" id="UP001333102"/>
    </source>
</evidence>
<reference evidence="3" key="1">
    <citation type="submission" date="2023-12" db="EMBL/GenBank/DDBJ databases">
        <title>Novel isolates from deep terrestrial aquifers shed light on the physiology and ecology of the class Limnochordia.</title>
        <authorList>
            <person name="Karnachuk O.V."/>
            <person name="Lukina A.P."/>
            <person name="Avakyan M.R."/>
            <person name="Kadnikov V."/>
            <person name="Begmatov S."/>
            <person name="Beletsky A.V."/>
            <person name="Mardanov A.V."/>
            <person name="Ravin N.V."/>
        </authorList>
    </citation>
    <scope>NUCLEOTIDE SEQUENCE [LARGE SCALE GENOMIC DNA]</scope>
    <source>
        <strain evidence="3">LN</strain>
    </source>
</reference>
<dbReference type="RefSeq" id="WP_324667522.1">
    <property type="nucleotide sequence ID" value="NZ_CP141614.1"/>
</dbReference>
<organism evidence="2 3">
    <name type="scientific">Geochorda subterranea</name>
    <dbReference type="NCBI Taxonomy" id="3109564"/>
    <lineage>
        <taxon>Bacteria</taxon>
        <taxon>Bacillati</taxon>
        <taxon>Bacillota</taxon>
        <taxon>Limnochordia</taxon>
        <taxon>Limnochordales</taxon>
        <taxon>Geochordaceae</taxon>
        <taxon>Geochorda</taxon>
    </lineage>
</organism>
<dbReference type="EMBL" id="CP141614">
    <property type="protein sequence ID" value="WRP13277.1"/>
    <property type="molecule type" value="Genomic_DNA"/>
</dbReference>
<sequence>MTTARRPDPALESRARELADRLGLPYRRRPEGRLSDGDGGRAGEEGPAEAYLVVERTGLAIQAAGRRLVYHPGMAVHRIRALRAGGGDPMVEAMGLRGGERVLDATLGLASDALVAAYAVGPRGRVSGVEKVPALAELVREGLARFAWRDPDMAQAAARIDVHVADHGAYLAGCSSGAFDVVYFDAMFERSLSGSTTMAAWRLVAEEGPVGERALVEAMRVARRRVVLKDRADSARLGALTPHRVAGGRSSRVVYGIWVVGPDAGDG</sequence>
<name>A0ABZ1BK66_9FIRM</name>
<dbReference type="Gene3D" id="3.40.50.150">
    <property type="entry name" value="Vaccinia Virus protein VP39"/>
    <property type="match status" value="1"/>
</dbReference>